<dbReference type="EMBL" id="WSSB01000006">
    <property type="protein sequence ID" value="MXR36849.1"/>
    <property type="molecule type" value="Genomic_DNA"/>
</dbReference>
<name>A0A845BKV6_9NEIS</name>
<organism evidence="2 3">
    <name type="scientific">Craterilacuibacter sinensis</name>
    <dbReference type="NCBI Taxonomy" id="2686017"/>
    <lineage>
        <taxon>Bacteria</taxon>
        <taxon>Pseudomonadati</taxon>
        <taxon>Pseudomonadota</taxon>
        <taxon>Betaproteobacteria</taxon>
        <taxon>Neisseriales</taxon>
        <taxon>Neisseriaceae</taxon>
        <taxon>Craterilacuibacter</taxon>
    </lineage>
</organism>
<comment type="caution">
    <text evidence="2">The sequence shown here is derived from an EMBL/GenBank/DDBJ whole genome shotgun (WGS) entry which is preliminary data.</text>
</comment>
<evidence type="ECO:0000313" key="2">
    <source>
        <dbReference type="EMBL" id="MXR36849.1"/>
    </source>
</evidence>
<dbReference type="RefSeq" id="WP_160796117.1">
    <property type="nucleotide sequence ID" value="NZ_WSSB01000006.1"/>
</dbReference>
<dbReference type="Pfam" id="PF08378">
    <property type="entry name" value="NERD"/>
    <property type="match status" value="1"/>
</dbReference>
<reference evidence="2 3" key="1">
    <citation type="submission" date="2019-12" db="EMBL/GenBank/DDBJ databases">
        <title>Neisseriaceae gen. nov. sp. Genome sequencing and assembly.</title>
        <authorList>
            <person name="Liu Z."/>
            <person name="Li A."/>
        </authorList>
    </citation>
    <scope>NUCLEOTIDE SEQUENCE [LARGE SCALE GENOMIC DNA]</scope>
    <source>
        <strain evidence="2 3">B2N2-7</strain>
    </source>
</reference>
<dbReference type="AlphaFoldDB" id="A0A845BKV6"/>
<dbReference type="Proteomes" id="UP000467214">
    <property type="component" value="Unassembled WGS sequence"/>
</dbReference>
<proteinExistence type="predicted"/>
<protein>
    <submittedName>
        <fullName evidence="2">NERD domain-containing protein</fullName>
    </submittedName>
</protein>
<feature type="domain" description="NERD" evidence="1">
    <location>
        <begin position="40"/>
        <end position="160"/>
    </location>
</feature>
<accession>A0A845BKV6</accession>
<gene>
    <name evidence="2" type="ORF">GQF02_07680</name>
</gene>
<keyword evidence="3" id="KW-1185">Reference proteome</keyword>
<sequence length="340" mass="38434">MLIKSTDDKQPLLAQLENLLGKADPKTKTRIEEKLRIMRAGIKGEKEAAYLLDFDFTTSKNVAVIHDLRLEINGRVAQIDHLLIDRMLEIYVLETKHLKDSMKITEDGEFMRWNSYKKTHEGMPSPLAQNERHISVLKDAVQQIEWPTRLGLRLMPSFSSFILVSPGTRIDRPKKFDTRAIIKADDFKKARERAIEQEGIIGAIGSVAKMVSSETLEGIARQMAALHIPQHTSAAKTFTPRPAVPAIASVPEQQAAPVTIKPELPAPIEISCRHCQGKTLAISYGKYGYYFKCKECDGNTPIQTGCAIDGHRERIRKDGKLFYRECSDCKRSELYWTNPD</sequence>
<evidence type="ECO:0000313" key="3">
    <source>
        <dbReference type="Proteomes" id="UP000467214"/>
    </source>
</evidence>
<dbReference type="PROSITE" id="PS50965">
    <property type="entry name" value="NERD"/>
    <property type="match status" value="1"/>
</dbReference>
<dbReference type="InterPro" id="IPR011528">
    <property type="entry name" value="NERD"/>
</dbReference>
<evidence type="ECO:0000259" key="1">
    <source>
        <dbReference type="PROSITE" id="PS50965"/>
    </source>
</evidence>